<dbReference type="AlphaFoldDB" id="A0A0A9G6A8"/>
<organism evidence="2">
    <name type="scientific">Arundo donax</name>
    <name type="common">Giant reed</name>
    <name type="synonym">Donax arundinaceus</name>
    <dbReference type="NCBI Taxonomy" id="35708"/>
    <lineage>
        <taxon>Eukaryota</taxon>
        <taxon>Viridiplantae</taxon>
        <taxon>Streptophyta</taxon>
        <taxon>Embryophyta</taxon>
        <taxon>Tracheophyta</taxon>
        <taxon>Spermatophyta</taxon>
        <taxon>Magnoliopsida</taxon>
        <taxon>Liliopsida</taxon>
        <taxon>Poales</taxon>
        <taxon>Poaceae</taxon>
        <taxon>PACMAD clade</taxon>
        <taxon>Arundinoideae</taxon>
        <taxon>Arundineae</taxon>
        <taxon>Arundo</taxon>
    </lineage>
</organism>
<reference evidence="2" key="1">
    <citation type="submission" date="2014-09" db="EMBL/GenBank/DDBJ databases">
        <authorList>
            <person name="Magalhaes I.L.F."/>
            <person name="Oliveira U."/>
            <person name="Santos F.R."/>
            <person name="Vidigal T.H.D.A."/>
            <person name="Brescovit A.D."/>
            <person name="Santos A.J."/>
        </authorList>
    </citation>
    <scope>NUCLEOTIDE SEQUENCE</scope>
    <source>
        <tissue evidence="2">Shoot tissue taken approximately 20 cm above the soil surface</tissue>
    </source>
</reference>
<protein>
    <submittedName>
        <fullName evidence="2">Uncharacterized protein</fullName>
    </submittedName>
</protein>
<accession>A0A0A9G6A8</accession>
<sequence length="88" mass="9696">MWSPAAIHMPVSRVSSPHGIANDAEMFDGDEDEVGEDYDDDDMEYNIEDEDEDGDGGDGGDCVEGRIEPGMVDGFVHGEENRKFRSKV</sequence>
<name>A0A0A9G6A8_ARUDO</name>
<feature type="compositionally biased region" description="Acidic residues" evidence="1">
    <location>
        <begin position="25"/>
        <end position="58"/>
    </location>
</feature>
<feature type="region of interest" description="Disordered" evidence="1">
    <location>
        <begin position="1"/>
        <end position="65"/>
    </location>
</feature>
<evidence type="ECO:0000313" key="2">
    <source>
        <dbReference type="EMBL" id="JAE18071.1"/>
    </source>
</evidence>
<evidence type="ECO:0000256" key="1">
    <source>
        <dbReference type="SAM" id="MobiDB-lite"/>
    </source>
</evidence>
<dbReference type="EMBL" id="GBRH01179825">
    <property type="protein sequence ID" value="JAE18071.1"/>
    <property type="molecule type" value="Transcribed_RNA"/>
</dbReference>
<proteinExistence type="predicted"/>
<reference evidence="2" key="2">
    <citation type="journal article" date="2015" name="Data Brief">
        <title>Shoot transcriptome of the giant reed, Arundo donax.</title>
        <authorList>
            <person name="Barrero R.A."/>
            <person name="Guerrero F.D."/>
            <person name="Moolhuijzen P."/>
            <person name="Goolsby J.A."/>
            <person name="Tidwell J."/>
            <person name="Bellgard S.E."/>
            <person name="Bellgard M.I."/>
        </authorList>
    </citation>
    <scope>NUCLEOTIDE SEQUENCE</scope>
    <source>
        <tissue evidence="2">Shoot tissue taken approximately 20 cm above the soil surface</tissue>
    </source>
</reference>